<dbReference type="GO" id="GO:0070692">
    <property type="term" value="C:CTDK-1 complex"/>
    <property type="evidence" value="ECO:0007669"/>
    <property type="project" value="InterPro"/>
</dbReference>
<dbReference type="PROSITE" id="PS51391">
    <property type="entry name" value="CID"/>
    <property type="match status" value="1"/>
</dbReference>
<dbReference type="InterPro" id="IPR042326">
    <property type="entry name" value="Ctk3"/>
</dbReference>
<proteinExistence type="predicted"/>
<protein>
    <submittedName>
        <fullName evidence="3">CTD kinase subunit gamma CTK3-domain-containing protein</fullName>
    </submittedName>
</protein>
<evidence type="ECO:0000313" key="3">
    <source>
        <dbReference type="EMBL" id="KAG6373824.1"/>
    </source>
</evidence>
<gene>
    <name evidence="3" type="ORF">JVT61DRAFT_5971</name>
</gene>
<feature type="compositionally biased region" description="Acidic residues" evidence="1">
    <location>
        <begin position="339"/>
        <end position="352"/>
    </location>
</feature>
<dbReference type="InterPro" id="IPR008942">
    <property type="entry name" value="ENTH_VHS"/>
</dbReference>
<dbReference type="InterPro" id="IPR024638">
    <property type="entry name" value="Ctk3_N"/>
</dbReference>
<dbReference type="Gene3D" id="1.25.40.90">
    <property type="match status" value="1"/>
</dbReference>
<dbReference type="AlphaFoldDB" id="A0A8I2YJV2"/>
<evidence type="ECO:0000313" key="4">
    <source>
        <dbReference type="Proteomes" id="UP000683000"/>
    </source>
</evidence>
<feature type="domain" description="CID" evidence="2">
    <location>
        <begin position="2"/>
        <end position="172"/>
    </location>
</feature>
<name>A0A8I2YJV2_9AGAM</name>
<feature type="region of interest" description="Disordered" evidence="1">
    <location>
        <begin position="319"/>
        <end position="352"/>
    </location>
</feature>
<feature type="compositionally biased region" description="Basic and acidic residues" evidence="1">
    <location>
        <begin position="203"/>
        <end position="213"/>
    </location>
</feature>
<dbReference type="Pfam" id="PF12243">
    <property type="entry name" value="CTK3"/>
    <property type="match status" value="1"/>
</dbReference>
<comment type="caution">
    <text evidence="3">The sequence shown here is derived from an EMBL/GenBank/DDBJ whole genome shotgun (WGS) entry which is preliminary data.</text>
</comment>
<reference evidence="3" key="1">
    <citation type="submission" date="2021-03" db="EMBL/GenBank/DDBJ databases">
        <title>Evolutionary innovations through gain and loss of genes in the ectomycorrhizal Boletales.</title>
        <authorList>
            <person name="Wu G."/>
            <person name="Miyauchi S."/>
            <person name="Morin E."/>
            <person name="Yang Z.-L."/>
            <person name="Xu J."/>
            <person name="Martin F.M."/>
        </authorList>
    </citation>
    <scope>NUCLEOTIDE SEQUENCE</scope>
    <source>
        <strain evidence="3">BR01</strain>
    </source>
</reference>
<dbReference type="InterPro" id="IPR006569">
    <property type="entry name" value="CID_dom"/>
</dbReference>
<dbReference type="GO" id="GO:0016301">
    <property type="term" value="F:kinase activity"/>
    <property type="evidence" value="ECO:0007669"/>
    <property type="project" value="UniProtKB-KW"/>
</dbReference>
<feature type="region of interest" description="Disordered" evidence="1">
    <location>
        <begin position="169"/>
        <end position="213"/>
    </location>
</feature>
<dbReference type="PANTHER" id="PTHR28291:SF1">
    <property type="entry name" value="CTD KINASE SUBUNIT GAMMA"/>
    <property type="match status" value="1"/>
</dbReference>
<evidence type="ECO:0000256" key="1">
    <source>
        <dbReference type="SAM" id="MobiDB-lite"/>
    </source>
</evidence>
<keyword evidence="3" id="KW-0418">Kinase</keyword>
<dbReference type="OrthoDB" id="21266at2759"/>
<accession>A0A8I2YJV2</accession>
<dbReference type="GO" id="GO:0045943">
    <property type="term" value="P:positive regulation of transcription by RNA polymerase I"/>
    <property type="evidence" value="ECO:0007669"/>
    <property type="project" value="TreeGrafter"/>
</dbReference>
<organism evidence="3 4">
    <name type="scientific">Boletus reticuloceps</name>
    <dbReference type="NCBI Taxonomy" id="495285"/>
    <lineage>
        <taxon>Eukaryota</taxon>
        <taxon>Fungi</taxon>
        <taxon>Dikarya</taxon>
        <taxon>Basidiomycota</taxon>
        <taxon>Agaricomycotina</taxon>
        <taxon>Agaricomycetes</taxon>
        <taxon>Agaricomycetidae</taxon>
        <taxon>Boletales</taxon>
        <taxon>Boletineae</taxon>
        <taxon>Boletaceae</taxon>
        <taxon>Boletoideae</taxon>
        <taxon>Boletus</taxon>
    </lineage>
</organism>
<dbReference type="EMBL" id="JAGFBS010000020">
    <property type="protein sequence ID" value="KAG6373824.1"/>
    <property type="molecule type" value="Genomic_DNA"/>
</dbReference>
<dbReference type="InterPro" id="IPR024637">
    <property type="entry name" value="Ctk3_C"/>
</dbReference>
<feature type="compositionally biased region" description="Low complexity" evidence="1">
    <location>
        <begin position="250"/>
        <end position="261"/>
    </location>
</feature>
<feature type="compositionally biased region" description="Polar residues" evidence="1">
    <location>
        <begin position="169"/>
        <end position="187"/>
    </location>
</feature>
<sequence length="352" mass="39591">MDPFEVRMQFLGLLRKLNATQQSIQKVVGYAFKYFSRCGEDLWECIIEECQKGSINHRINILYFLDSLCESSLLAKAHQPIPAESSSHAKQENTSFYVDYVSRDLRQIVECVVPVGRQGLPNLTSTKQVLTSVLFLKTRTDDKPQILENWRTKRTIEPQRVDEVIQVLSSRQTQPTESSAASVSAPTSQPPPSRGPGAGNDAHLSRGEIFKRIEEDRERHKRLRERRWVQAQPQVLSHSYPSHHSQIHHPTAGSGPGSSSGTAGYTAYALASFLPLSESENAALALVIEFENEWDATSDWNEDDEEAVMEERVLCNPHLRRRGEEEGQGEGYVERAEELAEGEGGEEPMDLS</sequence>
<keyword evidence="3" id="KW-0808">Transferase</keyword>
<dbReference type="Pfam" id="PF12350">
    <property type="entry name" value="CTK3_C"/>
    <property type="match status" value="1"/>
</dbReference>
<feature type="compositionally biased region" description="Polar residues" evidence="1">
    <location>
        <begin position="235"/>
        <end position="244"/>
    </location>
</feature>
<keyword evidence="4" id="KW-1185">Reference proteome</keyword>
<feature type="region of interest" description="Disordered" evidence="1">
    <location>
        <begin position="235"/>
        <end position="261"/>
    </location>
</feature>
<dbReference type="Proteomes" id="UP000683000">
    <property type="component" value="Unassembled WGS sequence"/>
</dbReference>
<dbReference type="GO" id="GO:0032786">
    <property type="term" value="P:positive regulation of DNA-templated transcription, elongation"/>
    <property type="evidence" value="ECO:0007669"/>
    <property type="project" value="InterPro"/>
</dbReference>
<evidence type="ECO:0000259" key="2">
    <source>
        <dbReference type="PROSITE" id="PS51391"/>
    </source>
</evidence>
<dbReference type="PANTHER" id="PTHR28291">
    <property type="entry name" value="CTD KINASE SUBUNIT GAMMA"/>
    <property type="match status" value="1"/>
</dbReference>